<sequence>MCDTTKVWPVHSMYGMCMAPPLLNCCFSTPWANHDARNEDSWTDGRNCFREEHCLQSFQGS</sequence>
<evidence type="ECO:0000313" key="1">
    <source>
        <dbReference type="EMBL" id="JAP13663.1"/>
    </source>
</evidence>
<reference evidence="1" key="1">
    <citation type="submission" date="2015-12" db="EMBL/GenBank/DDBJ databases">
        <title>Gene expression during late stages of embryo sac development: a critical building block for successful pollen-pistil interactions.</title>
        <authorList>
            <person name="Liu Y."/>
            <person name="Joly V."/>
            <person name="Sabar M."/>
            <person name="Matton D.P."/>
        </authorList>
    </citation>
    <scope>NUCLEOTIDE SEQUENCE</scope>
</reference>
<accession>A0A0V0GZW0</accession>
<protein>
    <submittedName>
        <fullName evidence="1">Putative ovule protein</fullName>
    </submittedName>
</protein>
<proteinExistence type="predicted"/>
<name>A0A0V0GZW0_SOLCH</name>
<dbReference type="AlphaFoldDB" id="A0A0V0GZW0"/>
<organism evidence="1">
    <name type="scientific">Solanum chacoense</name>
    <name type="common">Chaco potato</name>
    <dbReference type="NCBI Taxonomy" id="4108"/>
    <lineage>
        <taxon>Eukaryota</taxon>
        <taxon>Viridiplantae</taxon>
        <taxon>Streptophyta</taxon>
        <taxon>Embryophyta</taxon>
        <taxon>Tracheophyta</taxon>
        <taxon>Spermatophyta</taxon>
        <taxon>Magnoliopsida</taxon>
        <taxon>eudicotyledons</taxon>
        <taxon>Gunneridae</taxon>
        <taxon>Pentapetalae</taxon>
        <taxon>asterids</taxon>
        <taxon>lamiids</taxon>
        <taxon>Solanales</taxon>
        <taxon>Solanaceae</taxon>
        <taxon>Solanoideae</taxon>
        <taxon>Solaneae</taxon>
        <taxon>Solanum</taxon>
    </lineage>
</organism>
<dbReference type="EMBL" id="GEDG01027696">
    <property type="protein sequence ID" value="JAP13663.1"/>
    <property type="molecule type" value="Transcribed_RNA"/>
</dbReference>